<name>A0A225E3Y5_9BACT</name>
<dbReference type="InterPro" id="IPR050534">
    <property type="entry name" value="Coronavir_polyprotein_1ab"/>
</dbReference>
<reference evidence="4" key="1">
    <citation type="submission" date="2017-06" db="EMBL/GenBank/DDBJ databases">
        <title>Genome analysis of Fimbriiglobus ruber SP5, the first member of the order Planctomycetales with confirmed chitinolytic capability.</title>
        <authorList>
            <person name="Ravin N.V."/>
            <person name="Rakitin A.L."/>
            <person name="Ivanova A.A."/>
            <person name="Beletsky A.V."/>
            <person name="Kulichevskaya I.S."/>
            <person name="Mardanov A.V."/>
            <person name="Dedysh S.N."/>
        </authorList>
    </citation>
    <scope>NUCLEOTIDE SEQUENCE [LARGE SCALE GENOMIC DNA]</scope>
    <source>
        <strain evidence="4">SP5</strain>
    </source>
</reference>
<organism evidence="3 4">
    <name type="scientific">Fimbriiglobus ruber</name>
    <dbReference type="NCBI Taxonomy" id="1908690"/>
    <lineage>
        <taxon>Bacteria</taxon>
        <taxon>Pseudomonadati</taxon>
        <taxon>Planctomycetota</taxon>
        <taxon>Planctomycetia</taxon>
        <taxon>Gemmatales</taxon>
        <taxon>Gemmataceae</taxon>
        <taxon>Fimbriiglobus</taxon>
    </lineage>
</organism>
<dbReference type="Pfam" id="PF08751">
    <property type="entry name" value="TrwC"/>
    <property type="match status" value="1"/>
</dbReference>
<dbReference type="PANTHER" id="PTHR43788">
    <property type="entry name" value="DNA2/NAM7 HELICASE FAMILY MEMBER"/>
    <property type="match status" value="1"/>
</dbReference>
<dbReference type="SUPFAM" id="SSF52540">
    <property type="entry name" value="P-loop containing nucleoside triphosphate hydrolases"/>
    <property type="match status" value="2"/>
</dbReference>
<dbReference type="InterPro" id="IPR027417">
    <property type="entry name" value="P-loop_NTPase"/>
</dbReference>
<evidence type="ECO:0000256" key="1">
    <source>
        <dbReference type="SAM" id="MobiDB-lite"/>
    </source>
</evidence>
<protein>
    <submittedName>
        <fullName evidence="3">Conjugal transfer protein</fullName>
    </submittedName>
</protein>
<feature type="domain" description="TrwC relaxase" evidence="2">
    <location>
        <begin position="11"/>
        <end position="286"/>
    </location>
</feature>
<accession>A0A225E3Y5</accession>
<evidence type="ECO:0000313" key="3">
    <source>
        <dbReference type="EMBL" id="OWK46464.1"/>
    </source>
</evidence>
<dbReference type="CDD" id="cd18809">
    <property type="entry name" value="SF1_C_RecD"/>
    <property type="match status" value="1"/>
</dbReference>
<dbReference type="OrthoDB" id="1826980at2"/>
<comment type="caution">
    <text evidence="3">The sequence shown here is derived from an EMBL/GenBank/DDBJ whole genome shotgun (WGS) entry which is preliminary data.</text>
</comment>
<dbReference type="NCBIfam" id="TIGR02686">
    <property type="entry name" value="relax_trwC"/>
    <property type="match status" value="1"/>
</dbReference>
<evidence type="ECO:0000259" key="2">
    <source>
        <dbReference type="Pfam" id="PF08751"/>
    </source>
</evidence>
<dbReference type="Pfam" id="PF13604">
    <property type="entry name" value="AAA_30"/>
    <property type="match status" value="1"/>
</dbReference>
<dbReference type="EMBL" id="NIDE01000001">
    <property type="protein sequence ID" value="OWK46464.1"/>
    <property type="molecule type" value="Genomic_DNA"/>
</dbReference>
<feature type="region of interest" description="Disordered" evidence="1">
    <location>
        <begin position="880"/>
        <end position="918"/>
    </location>
</feature>
<dbReference type="InterPro" id="IPR014059">
    <property type="entry name" value="TraI/TrwC_relax"/>
</dbReference>
<keyword evidence="4" id="KW-1185">Reference proteome</keyword>
<dbReference type="Gene3D" id="3.40.50.300">
    <property type="entry name" value="P-loop containing nucleotide triphosphate hydrolases"/>
    <property type="match status" value="2"/>
</dbReference>
<dbReference type="Proteomes" id="UP000214646">
    <property type="component" value="Unassembled WGS sequence"/>
</dbReference>
<dbReference type="SUPFAM" id="SSF55464">
    <property type="entry name" value="Origin of replication-binding domain, RBD-like"/>
    <property type="match status" value="1"/>
</dbReference>
<dbReference type="AlphaFoldDB" id="A0A225E3Y5"/>
<gene>
    <name evidence="3" type="ORF">FRUB_00163</name>
</gene>
<proteinExistence type="predicted"/>
<evidence type="ECO:0000313" key="4">
    <source>
        <dbReference type="Proteomes" id="UP000214646"/>
    </source>
</evidence>
<dbReference type="RefSeq" id="WP_088251682.1">
    <property type="nucleotide sequence ID" value="NZ_NIDE01000001.1"/>
</dbReference>
<sequence>MLRINQQRSATGAKSYFEEGLAREDYYTQDAIVGRWGGRGAERLGLIGEVQREAFLKLCDNQNPLSGHPLTPRSKTERTVGYDFNWHAPKSVSLLYTLTKDERILAAFRDAVQLTMRELESDVRTRVRQGGQNSERITGNLTYAEFIHLTARPVNGVPDPHLHAHCFVFNATHDDIEGRWKAAQFREVVRDAPYFEAAFHARLSKGMADLGLTIDRTKAGWEVAGISKTVLDKFSRRTAKIEELAREKGITDAAEKSQLGAKTREKKGEPKSLDALRAEWKGRLTEAERGEVKSVLTRRQTPKEPQVSVHGAIDHALRHGFERSSVVEDRTLLAAALKRGYGSILPEDARRDFDGRIDIIHRRYSDRNVSTTKEVLAEESAALEFARAGRGTCRPFRANGATYQPTGLNLGQAEAVRHVLTSADRVMLIRGAAGTGKTTLLKAADAAIRSHGSAVHVFAPTSEASRGVLRKEGFQNADTVAKLLADRATQEKVKGQVLWMDEAGLLGTKDLQGVFRVAREQGARVVLVGDSRQHKSVARGDGFRLLETQAGLQAAEVRDIRRQQGEYKRAIEALAEGNLETGFTRLDRMGAIREIAGEERHQALAADYLSAMKDKKTALVVAPTHAEAREVTHLIREEMKTAGFLKGREQVFTQLVSYGLTEAERADRLNYQPGDVVRFHQNVRGGFRSGQAVTVMGRDAEGNILVAREQGTAAALPLDQAKHFDVYQPRELALAVGDRLRVTRNGMTADGKGRLHNGNIATVAAINRRGDIVLDSGQVIAKDFGHVAHGFCTTSHASQGKTVDRVLVAIGQESFPATSQEQFYVSASRGREAVTIFCEDKRELLEAVSRAGTRISATELTAPAATAPTQQPARRVRLGEHIHRQQRAEKVRQKARTDDRSREPVIVPERRKERGRDR</sequence>
<dbReference type="NCBIfam" id="NF041492">
    <property type="entry name" value="MobF"/>
    <property type="match status" value="1"/>
</dbReference>
<dbReference type="InterPro" id="IPR014862">
    <property type="entry name" value="TrwC"/>
</dbReference>